<comment type="caution">
    <text evidence="1">The sequence shown here is derived from an EMBL/GenBank/DDBJ whole genome shotgun (WGS) entry which is preliminary data.</text>
</comment>
<gene>
    <name evidence="1" type="ORF">TNCV_3558291</name>
</gene>
<accession>A0A8X6WDZ3</accession>
<organism evidence="1 2">
    <name type="scientific">Trichonephila clavipes</name>
    <name type="common">Golden silk orbweaver</name>
    <name type="synonym">Nephila clavipes</name>
    <dbReference type="NCBI Taxonomy" id="2585209"/>
    <lineage>
        <taxon>Eukaryota</taxon>
        <taxon>Metazoa</taxon>
        <taxon>Ecdysozoa</taxon>
        <taxon>Arthropoda</taxon>
        <taxon>Chelicerata</taxon>
        <taxon>Arachnida</taxon>
        <taxon>Araneae</taxon>
        <taxon>Araneomorphae</taxon>
        <taxon>Entelegynae</taxon>
        <taxon>Araneoidea</taxon>
        <taxon>Nephilidae</taxon>
        <taxon>Trichonephila</taxon>
    </lineage>
</organism>
<protein>
    <submittedName>
        <fullName evidence="1">Uncharacterized protein</fullName>
    </submittedName>
</protein>
<keyword evidence="2" id="KW-1185">Reference proteome</keyword>
<dbReference type="EMBL" id="BMAU01021402">
    <property type="protein sequence ID" value="GFY32321.1"/>
    <property type="molecule type" value="Genomic_DNA"/>
</dbReference>
<dbReference type="AlphaFoldDB" id="A0A8X6WDZ3"/>
<sequence length="98" mass="11354">MTGSHNDQRRAGTPLTIGEACLKRILSPRLVSREWVYRTKVMRWTSLSRCWTRIMALFVSRRPASVFVCSARIGLGRPRADFCDWPMRRDEGRGVYPP</sequence>
<evidence type="ECO:0000313" key="1">
    <source>
        <dbReference type="EMBL" id="GFY32321.1"/>
    </source>
</evidence>
<reference evidence="1" key="1">
    <citation type="submission" date="2020-08" db="EMBL/GenBank/DDBJ databases">
        <title>Multicomponent nature underlies the extraordinary mechanical properties of spider dragline silk.</title>
        <authorList>
            <person name="Kono N."/>
            <person name="Nakamura H."/>
            <person name="Mori M."/>
            <person name="Yoshida Y."/>
            <person name="Ohtoshi R."/>
            <person name="Malay A.D."/>
            <person name="Moran D.A.P."/>
            <person name="Tomita M."/>
            <person name="Numata K."/>
            <person name="Arakawa K."/>
        </authorList>
    </citation>
    <scope>NUCLEOTIDE SEQUENCE</scope>
</reference>
<dbReference type="Proteomes" id="UP000887159">
    <property type="component" value="Unassembled WGS sequence"/>
</dbReference>
<proteinExistence type="predicted"/>
<name>A0A8X6WDZ3_TRICX</name>
<evidence type="ECO:0000313" key="2">
    <source>
        <dbReference type="Proteomes" id="UP000887159"/>
    </source>
</evidence>